<reference evidence="2" key="1">
    <citation type="submission" date="2018-05" db="EMBL/GenBank/DDBJ databases">
        <authorList>
            <person name="Lanie J.A."/>
            <person name="Ng W.-L."/>
            <person name="Kazmierczak K.M."/>
            <person name="Andrzejewski T.M."/>
            <person name="Davidsen T.M."/>
            <person name="Wayne K.J."/>
            <person name="Tettelin H."/>
            <person name="Glass J.I."/>
            <person name="Rusch D."/>
            <person name="Podicherti R."/>
            <person name="Tsui H.-C.T."/>
            <person name="Winkler M.E."/>
        </authorList>
    </citation>
    <scope>NUCLEOTIDE SEQUENCE</scope>
</reference>
<gene>
    <name evidence="2" type="ORF">METZ01_LOCUS368426</name>
</gene>
<feature type="non-terminal residue" evidence="2">
    <location>
        <position position="1"/>
    </location>
</feature>
<name>A0A382T186_9ZZZZ</name>
<feature type="non-terminal residue" evidence="2">
    <location>
        <position position="25"/>
    </location>
</feature>
<proteinExistence type="predicted"/>
<evidence type="ECO:0000256" key="1">
    <source>
        <dbReference type="SAM" id="MobiDB-lite"/>
    </source>
</evidence>
<feature type="region of interest" description="Disordered" evidence="1">
    <location>
        <begin position="1"/>
        <end position="25"/>
    </location>
</feature>
<evidence type="ECO:0000313" key="2">
    <source>
        <dbReference type="EMBL" id="SVD15572.1"/>
    </source>
</evidence>
<sequence>TPTTHRPPFSKRSMKWSPSRAILKP</sequence>
<dbReference type="AlphaFoldDB" id="A0A382T186"/>
<protein>
    <submittedName>
        <fullName evidence="2">Uncharacterized protein</fullName>
    </submittedName>
</protein>
<accession>A0A382T186</accession>
<dbReference type="EMBL" id="UINC01132941">
    <property type="protein sequence ID" value="SVD15572.1"/>
    <property type="molecule type" value="Genomic_DNA"/>
</dbReference>
<organism evidence="2">
    <name type="scientific">marine metagenome</name>
    <dbReference type="NCBI Taxonomy" id="408172"/>
    <lineage>
        <taxon>unclassified sequences</taxon>
        <taxon>metagenomes</taxon>
        <taxon>ecological metagenomes</taxon>
    </lineage>
</organism>